<gene>
    <name evidence="2" type="ORF">NQ318_009616</name>
</gene>
<dbReference type="Pfam" id="PF14374">
    <property type="entry name" value="Ribos_L4_asso_C"/>
    <property type="match status" value="1"/>
</dbReference>
<proteinExistence type="predicted"/>
<comment type="caution">
    <text evidence="2">The sequence shown here is derived from an EMBL/GenBank/DDBJ whole genome shotgun (WGS) entry which is preliminary data.</text>
</comment>
<accession>A0AAV8Y883</accession>
<organism evidence="2 3">
    <name type="scientific">Aromia moschata</name>
    <dbReference type="NCBI Taxonomy" id="1265417"/>
    <lineage>
        <taxon>Eukaryota</taxon>
        <taxon>Metazoa</taxon>
        <taxon>Ecdysozoa</taxon>
        <taxon>Arthropoda</taxon>
        <taxon>Hexapoda</taxon>
        <taxon>Insecta</taxon>
        <taxon>Pterygota</taxon>
        <taxon>Neoptera</taxon>
        <taxon>Endopterygota</taxon>
        <taxon>Coleoptera</taxon>
        <taxon>Polyphaga</taxon>
        <taxon>Cucujiformia</taxon>
        <taxon>Chrysomeloidea</taxon>
        <taxon>Cerambycidae</taxon>
        <taxon>Cerambycinae</taxon>
        <taxon>Callichromatini</taxon>
        <taxon>Aromia</taxon>
    </lineage>
</organism>
<dbReference type="InterPro" id="IPR025755">
    <property type="entry name" value="Ribos_uL4_C_dom"/>
</dbReference>
<evidence type="ECO:0000313" key="2">
    <source>
        <dbReference type="EMBL" id="KAJ8947410.1"/>
    </source>
</evidence>
<feature type="domain" description="Large ribosomal subunit protein uL4 C-terminal" evidence="1">
    <location>
        <begin position="22"/>
        <end position="69"/>
    </location>
</feature>
<dbReference type="Proteomes" id="UP001162162">
    <property type="component" value="Unassembled WGS sequence"/>
</dbReference>
<protein>
    <recommendedName>
        <fullName evidence="1">Large ribosomal subunit protein uL4 C-terminal domain-containing protein</fullName>
    </recommendedName>
</protein>
<name>A0AAV8Y883_9CUCU</name>
<keyword evidence="3" id="KW-1185">Reference proteome</keyword>
<evidence type="ECO:0000313" key="3">
    <source>
        <dbReference type="Proteomes" id="UP001162162"/>
    </source>
</evidence>
<evidence type="ECO:0000259" key="1">
    <source>
        <dbReference type="Pfam" id="PF14374"/>
    </source>
</evidence>
<dbReference type="AlphaFoldDB" id="A0AAV8Y883"/>
<sequence>MDTWDVSSSLPRPSSTAWINYSGYNLPQSKMASTDLSRLPKADEIKALLHPSQKKVVRRVLRLNRLSSQSDQYQDHPELKLNLSTSVLKWRAMLSAQKRQLAKDELLAKNEGSNSRENVIIRTAKLEARRRALILKVRKAEPEAWPSKAPL</sequence>
<dbReference type="EMBL" id="JAPWTK010000161">
    <property type="protein sequence ID" value="KAJ8947410.1"/>
    <property type="molecule type" value="Genomic_DNA"/>
</dbReference>
<reference evidence="2" key="1">
    <citation type="journal article" date="2023" name="Insect Mol. Biol.">
        <title>Genome sequencing provides insights into the evolution of gene families encoding plant cell wall-degrading enzymes in longhorned beetles.</title>
        <authorList>
            <person name="Shin N.R."/>
            <person name="Okamura Y."/>
            <person name="Kirsch R."/>
            <person name="Pauchet Y."/>
        </authorList>
    </citation>
    <scope>NUCLEOTIDE SEQUENCE</scope>
    <source>
        <strain evidence="2">AMC_N1</strain>
    </source>
</reference>